<comment type="caution">
    <text evidence="2">The sequence shown here is derived from an EMBL/GenBank/DDBJ whole genome shotgun (WGS) entry which is preliminary data.</text>
</comment>
<keyword evidence="1" id="KW-0812">Transmembrane</keyword>
<gene>
    <name evidence="2" type="ORF">CN497_24235</name>
</gene>
<feature type="transmembrane region" description="Helical" evidence="1">
    <location>
        <begin position="21"/>
        <end position="51"/>
    </location>
</feature>
<evidence type="ECO:0000256" key="1">
    <source>
        <dbReference type="SAM" id="Phobius"/>
    </source>
</evidence>
<name>A0AAE5P3D1_PRIMG</name>
<dbReference type="Pfam" id="PF14184">
    <property type="entry name" value="YrvL"/>
    <property type="match status" value="1"/>
</dbReference>
<dbReference type="AlphaFoldDB" id="A0AAE5P3D1"/>
<evidence type="ECO:0008006" key="4">
    <source>
        <dbReference type="Google" id="ProtNLM"/>
    </source>
</evidence>
<keyword evidence="1" id="KW-1133">Transmembrane helix</keyword>
<feature type="transmembrane region" description="Helical" evidence="1">
    <location>
        <begin position="63"/>
        <end position="88"/>
    </location>
</feature>
<proteinExistence type="predicted"/>
<feature type="transmembrane region" description="Helical" evidence="1">
    <location>
        <begin position="124"/>
        <end position="142"/>
    </location>
</feature>
<keyword evidence="1" id="KW-0472">Membrane</keyword>
<evidence type="ECO:0000313" key="3">
    <source>
        <dbReference type="Proteomes" id="UP000220341"/>
    </source>
</evidence>
<dbReference type="RefSeq" id="WP_098278944.1">
    <property type="nucleotide sequence ID" value="NZ_CP150965.1"/>
</dbReference>
<sequence length="161" mass="18383">MFTLKAKKTGPSRNTYKFFTKAFTVIFITTIVIVVVLTMLGAFVFGFVGLFKIFGVQYDSFQSLLIFLLLFFMIGFVVDLLSIFLINTFSQQIKNSKSKFLVRLVIDCSFSWISIHTADELIRSINISFITELVAVFLLFLLEVTMDINSKEEKNKSSLIP</sequence>
<dbReference type="EMBL" id="NTYW01000069">
    <property type="protein sequence ID" value="PES30406.1"/>
    <property type="molecule type" value="Genomic_DNA"/>
</dbReference>
<dbReference type="Proteomes" id="UP000220341">
    <property type="component" value="Unassembled WGS sequence"/>
</dbReference>
<evidence type="ECO:0000313" key="2">
    <source>
        <dbReference type="EMBL" id="PES30406.1"/>
    </source>
</evidence>
<accession>A0AAE5P3D1</accession>
<feature type="transmembrane region" description="Helical" evidence="1">
    <location>
        <begin position="100"/>
        <end position="118"/>
    </location>
</feature>
<dbReference type="InterPro" id="IPR025912">
    <property type="entry name" value="YrvL"/>
</dbReference>
<reference evidence="2 3" key="1">
    <citation type="submission" date="2017-09" db="EMBL/GenBank/DDBJ databases">
        <title>Large-scale bioinformatics analysis of Bacillus genomes uncovers conserved roles of natural products in bacterial physiology.</title>
        <authorList>
            <consortium name="Agbiome Team Llc"/>
            <person name="Bleich R.M."/>
            <person name="Kirk G.J."/>
            <person name="Santa Maria K.C."/>
            <person name="Allen S.E."/>
            <person name="Farag S."/>
            <person name="Shank E.A."/>
            <person name="Bowers A."/>
        </authorList>
    </citation>
    <scope>NUCLEOTIDE SEQUENCE [LARGE SCALE GENOMIC DNA]</scope>
    <source>
        <strain evidence="2 3">AFS003013</strain>
    </source>
</reference>
<protein>
    <recommendedName>
        <fullName evidence="4">Regulatory protein YrvL</fullName>
    </recommendedName>
</protein>
<organism evidence="2 3">
    <name type="scientific">Priestia megaterium</name>
    <name type="common">Bacillus megaterium</name>
    <dbReference type="NCBI Taxonomy" id="1404"/>
    <lineage>
        <taxon>Bacteria</taxon>
        <taxon>Bacillati</taxon>
        <taxon>Bacillota</taxon>
        <taxon>Bacilli</taxon>
        <taxon>Bacillales</taxon>
        <taxon>Bacillaceae</taxon>
        <taxon>Priestia</taxon>
    </lineage>
</organism>